<dbReference type="RefSeq" id="WP_344030862.1">
    <property type="nucleotide sequence ID" value="NZ_BAAAOB010000001.1"/>
</dbReference>
<evidence type="ECO:0000313" key="3">
    <source>
        <dbReference type="Proteomes" id="UP001500851"/>
    </source>
</evidence>
<dbReference type="PROSITE" id="PS51729">
    <property type="entry name" value="GNAT_YJDJ"/>
    <property type="match status" value="1"/>
</dbReference>
<protein>
    <recommendedName>
        <fullName evidence="1">N-acetyltransferase domain-containing protein</fullName>
    </recommendedName>
</protein>
<sequence>MARYLDEASAAADGILLTHEPERDRFVLTRDGAQIGEAHYSLLGDDAIDFDHTVVDPSLRGTGLAGVLAQRALTDPVTTGRRIEASCWFIAGYLQRHPELAGGAAADAATGSED</sequence>
<keyword evidence="3" id="KW-1185">Reference proteome</keyword>
<reference evidence="3" key="1">
    <citation type="journal article" date="2019" name="Int. J. Syst. Evol. Microbiol.">
        <title>The Global Catalogue of Microorganisms (GCM) 10K type strain sequencing project: providing services to taxonomists for standard genome sequencing and annotation.</title>
        <authorList>
            <consortium name="The Broad Institute Genomics Platform"/>
            <consortium name="The Broad Institute Genome Sequencing Center for Infectious Disease"/>
            <person name="Wu L."/>
            <person name="Ma J."/>
        </authorList>
    </citation>
    <scope>NUCLEOTIDE SEQUENCE [LARGE SCALE GENOMIC DNA]</scope>
    <source>
        <strain evidence="3">JCM 14736</strain>
    </source>
</reference>
<dbReference type="Gene3D" id="3.40.630.30">
    <property type="match status" value="1"/>
</dbReference>
<dbReference type="PANTHER" id="PTHR31435:SF9">
    <property type="entry name" value="PROTEIN NATD1"/>
    <property type="match status" value="1"/>
</dbReference>
<dbReference type="EMBL" id="BAAAOB010000001">
    <property type="protein sequence ID" value="GAA1785985.1"/>
    <property type="molecule type" value="Genomic_DNA"/>
</dbReference>
<evidence type="ECO:0000313" key="2">
    <source>
        <dbReference type="EMBL" id="GAA1785985.1"/>
    </source>
</evidence>
<gene>
    <name evidence="2" type="ORF">GCM10009768_13590</name>
</gene>
<name>A0ABP4XPX6_9MICO</name>
<comment type="caution">
    <text evidence="2">The sequence shown here is derived from an EMBL/GenBank/DDBJ whole genome shotgun (WGS) entry which is preliminary data.</text>
</comment>
<dbReference type="PANTHER" id="PTHR31435">
    <property type="entry name" value="PROTEIN NATD1"/>
    <property type="match status" value="1"/>
</dbReference>
<evidence type="ECO:0000259" key="1">
    <source>
        <dbReference type="PROSITE" id="PS51729"/>
    </source>
</evidence>
<proteinExistence type="predicted"/>
<dbReference type="Proteomes" id="UP001500851">
    <property type="component" value="Unassembled WGS sequence"/>
</dbReference>
<dbReference type="SUPFAM" id="SSF55729">
    <property type="entry name" value="Acyl-CoA N-acyltransferases (Nat)"/>
    <property type="match status" value="1"/>
</dbReference>
<dbReference type="InterPro" id="IPR045057">
    <property type="entry name" value="Gcn5-rel_NAT"/>
</dbReference>
<dbReference type="InterPro" id="IPR031165">
    <property type="entry name" value="GNAT_YJDJ"/>
</dbReference>
<feature type="domain" description="N-acetyltransferase" evidence="1">
    <location>
        <begin position="18"/>
        <end position="105"/>
    </location>
</feature>
<accession>A0ABP4XPX6</accession>
<organism evidence="2 3">
    <name type="scientific">Leucobacter iarius</name>
    <dbReference type="NCBI Taxonomy" id="333963"/>
    <lineage>
        <taxon>Bacteria</taxon>
        <taxon>Bacillati</taxon>
        <taxon>Actinomycetota</taxon>
        <taxon>Actinomycetes</taxon>
        <taxon>Micrococcales</taxon>
        <taxon>Microbacteriaceae</taxon>
        <taxon>Leucobacter</taxon>
    </lineage>
</organism>
<dbReference type="InterPro" id="IPR016181">
    <property type="entry name" value="Acyl_CoA_acyltransferase"/>
</dbReference>
<dbReference type="Pfam" id="PF14542">
    <property type="entry name" value="Acetyltransf_CG"/>
    <property type="match status" value="1"/>
</dbReference>